<dbReference type="InterPro" id="IPR023795">
    <property type="entry name" value="Serpin_CS"/>
</dbReference>
<dbReference type="OrthoDB" id="9518664at2759"/>
<evidence type="ECO:0000313" key="6">
    <source>
        <dbReference type="EMBL" id="KFD66487.1"/>
    </source>
</evidence>
<keyword evidence="3" id="KW-1133">Transmembrane helix</keyword>
<sequence>MTASENLAEFGWNLFKTQPRDNLLLSPISIFLALSMVYLGSIGDIKTEMDQVMFRNGSDAQVVSSMHKLMNSFGTKYGDYDAVYLHAANRVYASSSSKILYAYARALQSHLSAKIKLVNFTDSEETCKKINRFVSKRTDGKISKMLDHVDPSISLLLVNAVYFKGQWDVQFSKDNTTPDTFYPTRNSSVTVDMMNLRDDFLYYEDDRSQVLGMPYSVEDYAMFVILPKPRYKLARLERTLSSEELLAMFRNATSQDVKVKLPKFTLEKEIGLKRALQRIGLESLFDPVRADLSLIDPTQHLYVSKVVHKTFMQVDEKGTEAAGATSVKIIPMRGTIRKRMYEFTADQPFMFAIVDTKQELILFLGRYIGQSE</sequence>
<dbReference type="Pfam" id="PF00079">
    <property type="entry name" value="Serpin"/>
    <property type="match status" value="1"/>
</dbReference>
<dbReference type="InterPro" id="IPR023796">
    <property type="entry name" value="Serpin_dom"/>
</dbReference>
<evidence type="ECO:0000256" key="3">
    <source>
        <dbReference type="SAM" id="Phobius"/>
    </source>
</evidence>
<evidence type="ECO:0000313" key="5">
    <source>
        <dbReference type="EMBL" id="KFD53456.1"/>
    </source>
</evidence>
<dbReference type="SUPFAM" id="SSF56574">
    <property type="entry name" value="Serpins"/>
    <property type="match status" value="1"/>
</dbReference>
<dbReference type="InterPro" id="IPR000215">
    <property type="entry name" value="Serpin_fam"/>
</dbReference>
<proteinExistence type="inferred from homology"/>
<dbReference type="Gene3D" id="2.30.39.10">
    <property type="entry name" value="Alpha-1-antitrypsin, domain 1"/>
    <property type="match status" value="1"/>
</dbReference>
<evidence type="ECO:0000259" key="4">
    <source>
        <dbReference type="SMART" id="SM00093"/>
    </source>
</evidence>
<feature type="domain" description="Serpin" evidence="4">
    <location>
        <begin position="12"/>
        <end position="370"/>
    </location>
</feature>
<dbReference type="InterPro" id="IPR042178">
    <property type="entry name" value="Serpin_sf_1"/>
</dbReference>
<dbReference type="PANTHER" id="PTHR11461:SF211">
    <property type="entry name" value="GH10112P-RELATED"/>
    <property type="match status" value="1"/>
</dbReference>
<evidence type="ECO:0000256" key="2">
    <source>
        <dbReference type="RuleBase" id="RU000411"/>
    </source>
</evidence>
<reference evidence="5 7" key="1">
    <citation type="journal article" date="2014" name="Nat. Genet.">
        <title>Genome and transcriptome of the porcine whipworm Trichuris suis.</title>
        <authorList>
            <person name="Jex A.R."/>
            <person name="Nejsum P."/>
            <person name="Schwarz E.M."/>
            <person name="Hu L."/>
            <person name="Young N.D."/>
            <person name="Hall R.S."/>
            <person name="Korhonen P.K."/>
            <person name="Liao S."/>
            <person name="Thamsborg S."/>
            <person name="Xia J."/>
            <person name="Xu P."/>
            <person name="Wang S."/>
            <person name="Scheerlinck J.P."/>
            <person name="Hofmann A."/>
            <person name="Sternberg P.W."/>
            <person name="Wang J."/>
            <person name="Gasser R.B."/>
        </authorList>
    </citation>
    <scope>NUCLEOTIDE SEQUENCE [LARGE SCALE GENOMIC DNA]</scope>
    <source>
        <strain evidence="6">DCEP-RM93F</strain>
        <strain evidence="5">DCEP-RM93M</strain>
    </source>
</reference>
<keyword evidence="3" id="KW-0812">Transmembrane</keyword>
<dbReference type="AlphaFoldDB" id="A0A085M8B0"/>
<evidence type="ECO:0000256" key="1">
    <source>
        <dbReference type="ARBA" id="ARBA00009500"/>
    </source>
</evidence>
<name>A0A085M8B0_9BILA</name>
<comment type="similarity">
    <text evidence="1 2">Belongs to the serpin family.</text>
</comment>
<evidence type="ECO:0000313" key="7">
    <source>
        <dbReference type="Proteomes" id="UP000030764"/>
    </source>
</evidence>
<dbReference type="Proteomes" id="UP000030758">
    <property type="component" value="Unassembled WGS sequence"/>
</dbReference>
<dbReference type="SMART" id="SM00093">
    <property type="entry name" value="SERPIN"/>
    <property type="match status" value="1"/>
</dbReference>
<dbReference type="CDD" id="cd00172">
    <property type="entry name" value="serpin"/>
    <property type="match status" value="1"/>
</dbReference>
<organism evidence="5 7">
    <name type="scientific">Trichuris suis</name>
    <name type="common">pig whipworm</name>
    <dbReference type="NCBI Taxonomy" id="68888"/>
    <lineage>
        <taxon>Eukaryota</taxon>
        <taxon>Metazoa</taxon>
        <taxon>Ecdysozoa</taxon>
        <taxon>Nematoda</taxon>
        <taxon>Enoplea</taxon>
        <taxon>Dorylaimia</taxon>
        <taxon>Trichinellida</taxon>
        <taxon>Trichuridae</taxon>
        <taxon>Trichuris</taxon>
    </lineage>
</organism>
<dbReference type="InterPro" id="IPR036186">
    <property type="entry name" value="Serpin_sf"/>
</dbReference>
<protein>
    <recommendedName>
        <fullName evidence="4">Serpin domain-containing protein</fullName>
    </recommendedName>
</protein>
<dbReference type="Proteomes" id="UP000030764">
    <property type="component" value="Unassembled WGS sequence"/>
</dbReference>
<dbReference type="InterPro" id="IPR042185">
    <property type="entry name" value="Serpin_sf_2"/>
</dbReference>
<keyword evidence="7" id="KW-1185">Reference proteome</keyword>
<accession>A0A085M8B0</accession>
<dbReference type="GO" id="GO:0004867">
    <property type="term" value="F:serine-type endopeptidase inhibitor activity"/>
    <property type="evidence" value="ECO:0007669"/>
    <property type="project" value="InterPro"/>
</dbReference>
<gene>
    <name evidence="5" type="ORF">M513_05720</name>
    <name evidence="6" type="ORF">M514_05720</name>
</gene>
<dbReference type="PANTHER" id="PTHR11461">
    <property type="entry name" value="SERINE PROTEASE INHIBITOR, SERPIN"/>
    <property type="match status" value="1"/>
</dbReference>
<dbReference type="EMBL" id="KL363217">
    <property type="protein sequence ID" value="KFD53456.1"/>
    <property type="molecule type" value="Genomic_DNA"/>
</dbReference>
<dbReference type="GO" id="GO:0005615">
    <property type="term" value="C:extracellular space"/>
    <property type="evidence" value="ECO:0007669"/>
    <property type="project" value="InterPro"/>
</dbReference>
<dbReference type="EMBL" id="KL367524">
    <property type="protein sequence ID" value="KFD66487.1"/>
    <property type="molecule type" value="Genomic_DNA"/>
</dbReference>
<keyword evidence="3" id="KW-0472">Membrane</keyword>
<dbReference type="Gene3D" id="3.30.497.10">
    <property type="entry name" value="Antithrombin, subunit I, domain 2"/>
    <property type="match status" value="1"/>
</dbReference>
<feature type="transmembrane region" description="Helical" evidence="3">
    <location>
        <begin position="23"/>
        <end position="45"/>
    </location>
</feature>
<dbReference type="PROSITE" id="PS00284">
    <property type="entry name" value="SERPIN"/>
    <property type="match status" value="1"/>
</dbReference>